<organism evidence="1 2">
    <name type="scientific">Lasiosphaeria miniovina</name>
    <dbReference type="NCBI Taxonomy" id="1954250"/>
    <lineage>
        <taxon>Eukaryota</taxon>
        <taxon>Fungi</taxon>
        <taxon>Dikarya</taxon>
        <taxon>Ascomycota</taxon>
        <taxon>Pezizomycotina</taxon>
        <taxon>Sordariomycetes</taxon>
        <taxon>Sordariomycetidae</taxon>
        <taxon>Sordariales</taxon>
        <taxon>Lasiosphaeriaceae</taxon>
        <taxon>Lasiosphaeria</taxon>
    </lineage>
</organism>
<proteinExistence type="predicted"/>
<keyword evidence="2" id="KW-1185">Reference proteome</keyword>
<gene>
    <name evidence="1" type="ORF">B0T26DRAFT_866542</name>
</gene>
<dbReference type="EMBL" id="JAUIRO010000001">
    <property type="protein sequence ID" value="KAK0733235.1"/>
    <property type="molecule type" value="Genomic_DNA"/>
</dbReference>
<dbReference type="GeneID" id="85331094"/>
<sequence length="371" mass="41089">MVSAAIENIFVAHGDTATSISAPPSTEDFVEDFFQHLPSVSDQHQFPHQIPLLMARAYPGMAKFLLDAKWKQSNDPDKEFLVRIVKEGLQNANSQYILQNLAALGLNSSVAADDKSIKASHLRYYKWVAQGRRDEDSPFEQSISIPHDTLPNDPNDSICGNCGDSGAAKKCLGLVPKGPLEAAQVRLSSAEAPSHLDVYFQPIFEHYLGSTYDTTIEKISEDNGVIHAKAQDGWDKRAAYQGKHIVTKFRHDLAPSKDAGTAVLMNGNCCQFVDFGKSLTGFFLKPEKVVAHLHIIAEASLLDPKNSPAFKLYFTPSFDIQTTTGHPGEYATFKKVWFTAREYNKYKNRPQLLKAMWKARLKAVGGMGKAN</sequence>
<evidence type="ECO:0000313" key="2">
    <source>
        <dbReference type="Proteomes" id="UP001172101"/>
    </source>
</evidence>
<dbReference type="Proteomes" id="UP001172101">
    <property type="component" value="Unassembled WGS sequence"/>
</dbReference>
<dbReference type="RefSeq" id="XP_060302112.1">
    <property type="nucleotide sequence ID" value="XM_060447824.1"/>
</dbReference>
<reference evidence="1" key="1">
    <citation type="submission" date="2023-06" db="EMBL/GenBank/DDBJ databases">
        <title>Genome-scale phylogeny and comparative genomics of the fungal order Sordariales.</title>
        <authorList>
            <consortium name="Lawrence Berkeley National Laboratory"/>
            <person name="Hensen N."/>
            <person name="Bonometti L."/>
            <person name="Westerberg I."/>
            <person name="Brannstrom I.O."/>
            <person name="Guillou S."/>
            <person name="Cros-Aarteil S."/>
            <person name="Calhoun S."/>
            <person name="Haridas S."/>
            <person name="Kuo A."/>
            <person name="Mondo S."/>
            <person name="Pangilinan J."/>
            <person name="Riley R."/>
            <person name="LaButti K."/>
            <person name="Andreopoulos B."/>
            <person name="Lipzen A."/>
            <person name="Chen C."/>
            <person name="Yanf M."/>
            <person name="Daum C."/>
            <person name="Ng V."/>
            <person name="Clum A."/>
            <person name="Steindorff A."/>
            <person name="Ohm R."/>
            <person name="Martin F."/>
            <person name="Silar P."/>
            <person name="Natvig D."/>
            <person name="Lalanne C."/>
            <person name="Gautier V."/>
            <person name="Ament-velasquez S.L."/>
            <person name="Kruys A."/>
            <person name="Hutchinson M.I."/>
            <person name="Powell A.J."/>
            <person name="Barry K."/>
            <person name="Miller A.N."/>
            <person name="Grigoriev I.V."/>
            <person name="Debuchy R."/>
            <person name="Gladieux P."/>
            <person name="Thoren M.H."/>
            <person name="Johannesson H."/>
        </authorList>
    </citation>
    <scope>NUCLEOTIDE SEQUENCE</scope>
    <source>
        <strain evidence="1">SMH2392-1A</strain>
    </source>
</reference>
<comment type="caution">
    <text evidence="1">The sequence shown here is derived from an EMBL/GenBank/DDBJ whole genome shotgun (WGS) entry which is preliminary data.</text>
</comment>
<accession>A0AA40EAX4</accession>
<dbReference type="AlphaFoldDB" id="A0AA40EAX4"/>
<evidence type="ECO:0000313" key="1">
    <source>
        <dbReference type="EMBL" id="KAK0733235.1"/>
    </source>
</evidence>
<name>A0AA40EAX4_9PEZI</name>
<protein>
    <submittedName>
        <fullName evidence="1">Uncharacterized protein</fullName>
    </submittedName>
</protein>